<organism evidence="1 2">
    <name type="scientific">Chryseobacterium arachidis</name>
    <dbReference type="NCBI Taxonomy" id="1416778"/>
    <lineage>
        <taxon>Bacteria</taxon>
        <taxon>Pseudomonadati</taxon>
        <taxon>Bacteroidota</taxon>
        <taxon>Flavobacteriia</taxon>
        <taxon>Flavobacteriales</taxon>
        <taxon>Weeksellaceae</taxon>
        <taxon>Chryseobacterium group</taxon>
        <taxon>Chryseobacterium</taxon>
    </lineage>
</organism>
<reference evidence="2" key="1">
    <citation type="submission" date="2016-11" db="EMBL/GenBank/DDBJ databases">
        <authorList>
            <person name="Varghese N."/>
            <person name="Submissions S."/>
        </authorList>
    </citation>
    <scope>NUCLEOTIDE SEQUENCE [LARGE SCALE GENOMIC DNA]</scope>
    <source>
        <strain evidence="2">DSM 27619</strain>
    </source>
</reference>
<evidence type="ECO:0008006" key="3">
    <source>
        <dbReference type="Google" id="ProtNLM"/>
    </source>
</evidence>
<dbReference type="RefSeq" id="WP_072952837.1">
    <property type="nucleotide sequence ID" value="NZ_FQUT01000001.1"/>
</dbReference>
<evidence type="ECO:0000313" key="2">
    <source>
        <dbReference type="Proteomes" id="UP000184518"/>
    </source>
</evidence>
<dbReference type="AlphaFoldDB" id="A0A1M4TP30"/>
<dbReference type="PROSITE" id="PS51257">
    <property type="entry name" value="PROKAR_LIPOPROTEIN"/>
    <property type="match status" value="1"/>
</dbReference>
<name>A0A1M4TP30_9FLAO</name>
<dbReference type="EMBL" id="FQUT01000001">
    <property type="protein sequence ID" value="SHE46145.1"/>
    <property type="molecule type" value="Genomic_DNA"/>
</dbReference>
<sequence>MKNLLLIAALGIFAISCGTKESSMTTNNSDSAAVNNTTAVPPATIDTVNTATVNPDSIKMKMDSANTVR</sequence>
<dbReference type="OrthoDB" id="1274277at2"/>
<proteinExistence type="predicted"/>
<protein>
    <recommendedName>
        <fullName evidence="3">Cytochrome C551</fullName>
    </recommendedName>
</protein>
<accession>A0A1M4TP30</accession>
<evidence type="ECO:0000313" key="1">
    <source>
        <dbReference type="EMBL" id="SHE46145.1"/>
    </source>
</evidence>
<gene>
    <name evidence="1" type="ORF">SAMN05443633_101286</name>
</gene>
<keyword evidence="2" id="KW-1185">Reference proteome</keyword>
<dbReference type="Proteomes" id="UP000184518">
    <property type="component" value="Unassembled WGS sequence"/>
</dbReference>